<dbReference type="InterPro" id="IPR036291">
    <property type="entry name" value="NAD(P)-bd_dom_sf"/>
</dbReference>
<dbReference type="InterPro" id="IPR050177">
    <property type="entry name" value="Lipid_A_modif_metabolic_enz"/>
</dbReference>
<dbReference type="EMBL" id="JABVED010000006">
    <property type="protein sequence ID" value="MBC6448030.1"/>
    <property type="molecule type" value="Genomic_DNA"/>
</dbReference>
<dbReference type="Gene3D" id="3.40.50.720">
    <property type="entry name" value="NAD(P)-binding Rossmann-like Domain"/>
    <property type="match status" value="1"/>
</dbReference>
<dbReference type="Pfam" id="PF01370">
    <property type="entry name" value="Epimerase"/>
    <property type="match status" value="1"/>
</dbReference>
<evidence type="ECO:0000259" key="2">
    <source>
        <dbReference type="Pfam" id="PF01370"/>
    </source>
</evidence>
<dbReference type="SUPFAM" id="SSF51735">
    <property type="entry name" value="NAD(P)-binding Rossmann-fold domains"/>
    <property type="match status" value="1"/>
</dbReference>
<dbReference type="PANTHER" id="PTHR43245:SF52">
    <property type="entry name" value="NAD-DEPENDENT EPIMERASE_DEHYDRATASE"/>
    <property type="match status" value="1"/>
</dbReference>
<accession>A0ABR7L5S0</accession>
<reference evidence="3 4" key="1">
    <citation type="submission" date="2020-06" db="EMBL/GenBank/DDBJ databases">
        <title>Actinokineospora xiongansis sp. nov., isolated from soil of Baiyangdian.</title>
        <authorList>
            <person name="Zhang X."/>
        </authorList>
    </citation>
    <scope>NUCLEOTIDE SEQUENCE [LARGE SCALE GENOMIC DNA]</scope>
    <source>
        <strain evidence="3 4">HBU206404</strain>
    </source>
</reference>
<evidence type="ECO:0000313" key="3">
    <source>
        <dbReference type="EMBL" id="MBC6448030.1"/>
    </source>
</evidence>
<dbReference type="Proteomes" id="UP000734823">
    <property type="component" value="Unassembled WGS sequence"/>
</dbReference>
<feature type="domain" description="NAD-dependent epimerase/dehydratase" evidence="2">
    <location>
        <begin position="3"/>
        <end position="232"/>
    </location>
</feature>
<name>A0ABR7L5S0_9PSEU</name>
<proteinExistence type="predicted"/>
<gene>
    <name evidence="3" type="ORF">GPZ80_12715</name>
</gene>
<organism evidence="3 4">
    <name type="scientific">Actinokineospora xionganensis</name>
    <dbReference type="NCBI Taxonomy" id="2684470"/>
    <lineage>
        <taxon>Bacteria</taxon>
        <taxon>Bacillati</taxon>
        <taxon>Actinomycetota</taxon>
        <taxon>Actinomycetes</taxon>
        <taxon>Pseudonocardiales</taxon>
        <taxon>Pseudonocardiaceae</taxon>
        <taxon>Actinokineospora</taxon>
    </lineage>
</organism>
<sequence>MKVVVTGASGNVGTALLRAVPQWEAVARRVPPPLRPYQRARWISCDLGDPGAHSVLATACAGADAVVHLAWAIQPPRHDPAMARTNRAGTAAVLRAVAQAGVPQVVSASSVAAYSLAPRWDSVTEDHQIGGVPGSAYSADKAAVETLLDEFEATHPGLRVARIRPCAVAQRDAGAQLARWALSPLVPRRILGNRLLPVPLWPDLRMQVVHSDDVADAIRRMVTLGATGAFNLAADPVLRTTDLAAVLGGFEVTLPRALLSALAAAAWKAGLQPMHPGWLRLADGAPLMASTRARSELDWTPTWDARSALRDLVMGMRAGTGTSSAPLKELAESPRPRALGRPAFQSQHQPRAR</sequence>
<feature type="region of interest" description="Disordered" evidence="1">
    <location>
        <begin position="319"/>
        <end position="353"/>
    </location>
</feature>
<dbReference type="PANTHER" id="PTHR43245">
    <property type="entry name" value="BIFUNCTIONAL POLYMYXIN RESISTANCE PROTEIN ARNA"/>
    <property type="match status" value="1"/>
</dbReference>
<dbReference type="RefSeq" id="WP_187220532.1">
    <property type="nucleotide sequence ID" value="NZ_JABVED010000006.1"/>
</dbReference>
<evidence type="ECO:0000256" key="1">
    <source>
        <dbReference type="SAM" id="MobiDB-lite"/>
    </source>
</evidence>
<feature type="compositionally biased region" description="Polar residues" evidence="1">
    <location>
        <begin position="344"/>
        <end position="353"/>
    </location>
</feature>
<keyword evidence="4" id="KW-1185">Reference proteome</keyword>
<evidence type="ECO:0000313" key="4">
    <source>
        <dbReference type="Proteomes" id="UP000734823"/>
    </source>
</evidence>
<comment type="caution">
    <text evidence="3">The sequence shown here is derived from an EMBL/GenBank/DDBJ whole genome shotgun (WGS) entry which is preliminary data.</text>
</comment>
<dbReference type="InterPro" id="IPR001509">
    <property type="entry name" value="Epimerase_deHydtase"/>
</dbReference>
<protein>
    <submittedName>
        <fullName evidence="3">NAD-dependent epimerase/dehydratase family protein</fullName>
    </submittedName>
</protein>